<evidence type="ECO:0000256" key="3">
    <source>
        <dbReference type="PROSITE-ProRule" id="PRU00169"/>
    </source>
</evidence>
<dbReference type="PANTHER" id="PTHR48111:SF69">
    <property type="entry name" value="RESPONSE REGULATOR RECEIVER"/>
    <property type="match status" value="1"/>
</dbReference>
<proteinExistence type="predicted"/>
<dbReference type="Gene3D" id="2.40.50.1020">
    <property type="entry name" value="LytTr DNA-binding domain"/>
    <property type="match status" value="1"/>
</dbReference>
<keyword evidence="2" id="KW-0238">DNA-binding</keyword>
<dbReference type="PANTHER" id="PTHR48111">
    <property type="entry name" value="REGULATOR OF RPOS"/>
    <property type="match status" value="1"/>
</dbReference>
<dbReference type="PROSITE" id="PS50930">
    <property type="entry name" value="HTH_LYTTR"/>
    <property type="match status" value="1"/>
</dbReference>
<dbReference type="RefSeq" id="WP_386822351.1">
    <property type="nucleotide sequence ID" value="NZ_JBHTIF010000001.1"/>
</dbReference>
<keyword evidence="3" id="KW-0597">Phosphoprotein</keyword>
<evidence type="ECO:0000256" key="2">
    <source>
        <dbReference type="ARBA" id="ARBA00023125"/>
    </source>
</evidence>
<dbReference type="InterPro" id="IPR001789">
    <property type="entry name" value="Sig_transdc_resp-reg_receiver"/>
</dbReference>
<gene>
    <name evidence="6" type="ORF">ACFQ0E_03725</name>
</gene>
<evidence type="ECO:0000313" key="6">
    <source>
        <dbReference type="EMBL" id="MFD0724703.1"/>
    </source>
</evidence>
<feature type="modified residue" description="4-aspartylphosphate" evidence="3">
    <location>
        <position position="59"/>
    </location>
</feature>
<feature type="domain" description="HTH LytTR-type" evidence="5">
    <location>
        <begin position="158"/>
        <end position="261"/>
    </location>
</feature>
<evidence type="ECO:0000259" key="5">
    <source>
        <dbReference type="PROSITE" id="PS50930"/>
    </source>
</evidence>
<dbReference type="SMART" id="SM00448">
    <property type="entry name" value="REC"/>
    <property type="match status" value="1"/>
</dbReference>
<dbReference type="InterPro" id="IPR011006">
    <property type="entry name" value="CheY-like_superfamily"/>
</dbReference>
<organism evidence="6 7">
    <name type="scientific">Lysobacter brunescens</name>
    <dbReference type="NCBI Taxonomy" id="262323"/>
    <lineage>
        <taxon>Bacteria</taxon>
        <taxon>Pseudomonadati</taxon>
        <taxon>Pseudomonadota</taxon>
        <taxon>Gammaproteobacteria</taxon>
        <taxon>Lysobacterales</taxon>
        <taxon>Lysobacteraceae</taxon>
        <taxon>Lysobacter</taxon>
    </lineage>
</organism>
<reference evidence="7" key="1">
    <citation type="journal article" date="2019" name="Int. J. Syst. Evol. Microbiol.">
        <title>The Global Catalogue of Microorganisms (GCM) 10K type strain sequencing project: providing services to taxonomists for standard genome sequencing and annotation.</title>
        <authorList>
            <consortium name="The Broad Institute Genomics Platform"/>
            <consortium name="The Broad Institute Genome Sequencing Center for Infectious Disease"/>
            <person name="Wu L."/>
            <person name="Ma J."/>
        </authorList>
    </citation>
    <scope>NUCLEOTIDE SEQUENCE [LARGE SCALE GENOMIC DNA]</scope>
    <source>
        <strain evidence="7">CCUG 55585</strain>
    </source>
</reference>
<name>A0ABW2YCT2_9GAMM</name>
<dbReference type="Pfam" id="PF00072">
    <property type="entry name" value="Response_reg"/>
    <property type="match status" value="1"/>
</dbReference>
<dbReference type="PROSITE" id="PS50110">
    <property type="entry name" value="RESPONSE_REGULATORY"/>
    <property type="match status" value="1"/>
</dbReference>
<comment type="caution">
    <text evidence="6">The sequence shown here is derived from an EMBL/GenBank/DDBJ whole genome shotgun (WGS) entry which is preliminary data.</text>
</comment>
<keyword evidence="1" id="KW-0902">Two-component regulatory system</keyword>
<accession>A0ABW2YCT2</accession>
<evidence type="ECO:0000259" key="4">
    <source>
        <dbReference type="PROSITE" id="PS50110"/>
    </source>
</evidence>
<dbReference type="SMART" id="SM00850">
    <property type="entry name" value="LytTR"/>
    <property type="match status" value="1"/>
</dbReference>
<keyword evidence="7" id="KW-1185">Reference proteome</keyword>
<dbReference type="Gene3D" id="3.40.50.2300">
    <property type="match status" value="1"/>
</dbReference>
<dbReference type="InterPro" id="IPR007492">
    <property type="entry name" value="LytTR_DNA-bd_dom"/>
</dbReference>
<protein>
    <submittedName>
        <fullName evidence="6">LytR/AlgR family response regulator transcription factor</fullName>
    </submittedName>
</protein>
<sequence length="261" mass="29101">MSASQPTALIADDEPLLREALAAQLADAWPALQVVAHARNGREAIERFESLQPDICFLDVHMPGVSGIEAAQRIGRRAHLVFVTAFDHYAVQAFAHGVLDYLVKPVEAARLADTVSRLQERLRAVEPATNTDALLEELAARLRPPATQAPLRWLRALVGQTLKLIPVESIDYLRSDDKYTRIAWRDDGGQLAEALIRLPLKELLPQLDAAQFAQVHRSVVVSLRAISHVTRGDNDTADIHLKGRREVLPVSRTYLHLFRQM</sequence>
<evidence type="ECO:0000313" key="7">
    <source>
        <dbReference type="Proteomes" id="UP001597110"/>
    </source>
</evidence>
<feature type="domain" description="Response regulatory" evidence="4">
    <location>
        <begin position="7"/>
        <end position="119"/>
    </location>
</feature>
<dbReference type="SUPFAM" id="SSF52172">
    <property type="entry name" value="CheY-like"/>
    <property type="match status" value="1"/>
</dbReference>
<dbReference type="Proteomes" id="UP001597110">
    <property type="component" value="Unassembled WGS sequence"/>
</dbReference>
<dbReference type="EMBL" id="JBHTIF010000001">
    <property type="protein sequence ID" value="MFD0724703.1"/>
    <property type="molecule type" value="Genomic_DNA"/>
</dbReference>
<evidence type="ECO:0000256" key="1">
    <source>
        <dbReference type="ARBA" id="ARBA00023012"/>
    </source>
</evidence>
<dbReference type="InterPro" id="IPR039420">
    <property type="entry name" value="WalR-like"/>
</dbReference>
<dbReference type="Pfam" id="PF04397">
    <property type="entry name" value="LytTR"/>
    <property type="match status" value="1"/>
</dbReference>